<feature type="domain" description="CCHC-type" evidence="3">
    <location>
        <begin position="174"/>
        <end position="189"/>
    </location>
</feature>
<evidence type="ECO:0000259" key="3">
    <source>
        <dbReference type="PROSITE" id="PS50158"/>
    </source>
</evidence>
<dbReference type="GO" id="GO:0003676">
    <property type="term" value="F:nucleic acid binding"/>
    <property type="evidence" value="ECO:0007669"/>
    <property type="project" value="InterPro"/>
</dbReference>
<protein>
    <recommendedName>
        <fullName evidence="3">CCHC-type domain-containing protein</fullName>
    </recommendedName>
</protein>
<dbReference type="EMBL" id="BKCJ010454682">
    <property type="protein sequence ID" value="GFA61034.1"/>
    <property type="molecule type" value="Genomic_DNA"/>
</dbReference>
<accession>A0A699JZ05</accession>
<dbReference type="Gene3D" id="4.10.60.10">
    <property type="entry name" value="Zinc finger, CCHC-type"/>
    <property type="match status" value="1"/>
</dbReference>
<dbReference type="InterPro" id="IPR001878">
    <property type="entry name" value="Znf_CCHC"/>
</dbReference>
<dbReference type="AlphaFoldDB" id="A0A699JZ05"/>
<organism evidence="4">
    <name type="scientific">Tanacetum cinerariifolium</name>
    <name type="common">Dalmatian daisy</name>
    <name type="synonym">Chrysanthemum cinerariifolium</name>
    <dbReference type="NCBI Taxonomy" id="118510"/>
    <lineage>
        <taxon>Eukaryota</taxon>
        <taxon>Viridiplantae</taxon>
        <taxon>Streptophyta</taxon>
        <taxon>Embryophyta</taxon>
        <taxon>Tracheophyta</taxon>
        <taxon>Spermatophyta</taxon>
        <taxon>Magnoliopsida</taxon>
        <taxon>eudicotyledons</taxon>
        <taxon>Gunneridae</taxon>
        <taxon>Pentapetalae</taxon>
        <taxon>asterids</taxon>
        <taxon>campanulids</taxon>
        <taxon>Asterales</taxon>
        <taxon>Asteraceae</taxon>
        <taxon>Asteroideae</taxon>
        <taxon>Anthemideae</taxon>
        <taxon>Anthemidinae</taxon>
        <taxon>Tanacetum</taxon>
    </lineage>
</organism>
<keyword evidence="1" id="KW-0479">Metal-binding</keyword>
<reference evidence="4" key="1">
    <citation type="journal article" date="2019" name="Sci. Rep.">
        <title>Draft genome of Tanacetum cinerariifolium, the natural source of mosquito coil.</title>
        <authorList>
            <person name="Yamashiro T."/>
            <person name="Shiraishi A."/>
            <person name="Satake H."/>
            <person name="Nakayama K."/>
        </authorList>
    </citation>
    <scope>NUCLEOTIDE SEQUENCE</scope>
</reference>
<gene>
    <name evidence="4" type="ORF">Tci_633006</name>
</gene>
<dbReference type="SUPFAM" id="SSF57756">
    <property type="entry name" value="Retrovirus zinc finger-like domains"/>
    <property type="match status" value="1"/>
</dbReference>
<evidence type="ECO:0000256" key="2">
    <source>
        <dbReference type="SAM" id="MobiDB-lite"/>
    </source>
</evidence>
<feature type="compositionally biased region" description="Polar residues" evidence="2">
    <location>
        <begin position="223"/>
        <end position="233"/>
    </location>
</feature>
<name>A0A699JZ05_TANCI</name>
<keyword evidence="1" id="KW-0862">Zinc</keyword>
<comment type="caution">
    <text evidence="4">The sequence shown here is derived from an EMBL/GenBank/DDBJ whole genome shotgun (WGS) entry which is preliminary data.</text>
</comment>
<evidence type="ECO:0000313" key="4">
    <source>
        <dbReference type="EMBL" id="GFA61034.1"/>
    </source>
</evidence>
<proteinExistence type="predicted"/>
<dbReference type="PROSITE" id="PS50158">
    <property type="entry name" value="ZF_CCHC"/>
    <property type="match status" value="1"/>
</dbReference>
<feature type="compositionally biased region" description="Low complexity" evidence="2">
    <location>
        <begin position="193"/>
        <end position="210"/>
    </location>
</feature>
<keyword evidence="1" id="KW-0863">Zinc-finger</keyword>
<dbReference type="GO" id="GO:0008270">
    <property type="term" value="F:zinc ion binding"/>
    <property type="evidence" value="ECO:0007669"/>
    <property type="project" value="UniProtKB-KW"/>
</dbReference>
<sequence length="233" mass="25333">MPLPIFTLLPPPPPIILPRTRASMVLMRSAAPSTFILAPRSRTPPIGTPPLLPIPLPTTSFPLPLLLPSTSGSESIPKVDMPLQKRARFTTPTGGYEVGESSVAVAARQIRPALTVADSRRAEDRLIGRLRRERSWTTASNERFISTMTAKYCPRGEVKKLEVELWNLKGVPTCFECGAQGHYKNNCPRLENRNQGNRNQGNQNQDGNGNAVARSYGLGTAGGNPNANVMTVP</sequence>
<dbReference type="InterPro" id="IPR036875">
    <property type="entry name" value="Znf_CCHC_sf"/>
</dbReference>
<feature type="region of interest" description="Disordered" evidence="2">
    <location>
        <begin position="188"/>
        <end position="233"/>
    </location>
</feature>
<evidence type="ECO:0000256" key="1">
    <source>
        <dbReference type="PROSITE-ProRule" id="PRU00047"/>
    </source>
</evidence>